<feature type="compositionally biased region" description="Basic and acidic residues" evidence="6">
    <location>
        <begin position="72"/>
        <end position="83"/>
    </location>
</feature>
<feature type="domain" description="C2H2-type" evidence="7">
    <location>
        <begin position="467"/>
        <end position="495"/>
    </location>
</feature>
<dbReference type="GO" id="GO:0008270">
    <property type="term" value="F:zinc ion binding"/>
    <property type="evidence" value="ECO:0007669"/>
    <property type="project" value="UniProtKB-KW"/>
</dbReference>
<feature type="domain" description="C2H2-type" evidence="7">
    <location>
        <begin position="524"/>
        <end position="551"/>
    </location>
</feature>
<keyword evidence="1" id="KW-0479">Metal-binding</keyword>
<dbReference type="SMART" id="SM00355">
    <property type="entry name" value="ZnF_C2H2"/>
    <property type="match status" value="12"/>
</dbReference>
<evidence type="ECO:0000256" key="3">
    <source>
        <dbReference type="ARBA" id="ARBA00022771"/>
    </source>
</evidence>
<sequence>MAKDKKQLLFEVETSGLLFLTLDDHDPVYVGFQHRIKLEICLSRKPELVGEEVLMKPIHSRPEQNNVNSENQRGDKLSEPSVRDKRSASLVICEAHLQGSAMECRDLSAAMLTSGERGDSKSMLWHKKFENSVPKIVPTLSDTRKHFVPLDKPGNSKVLSPRKPTTTLQLKVKLKTNSKSTSASRKQSQTSKKLKFSSLKQTSDHRTLLTAMSDSKAGSGTELSRKTKTQNLSYEKAGKPFTCEYCLATFTSKTEFFNHRKLQSENSYLCDICHMSFPFLGYLLVHLKFHSENAEKMNFVCKQCGVRNTNLTELKKHMISHTGEHVYKCCQCSKTFAHHHNWRSHMSVHKSHGLIKCSCCYQFFETRAALSEHKMSLQEIKCGLCGQVFPNRASQMIHFKSEHEDTILRCHICQRIYSTQRELEEHIARHGRRSRKQCPICGNMVTNIQNHILIHKPIEEMAATELWICDKCPSKFRTKSSLLNHIKTNHNVGRSKCHLCLQSFKNYKGLYRHLNNVHSNLMPYQCEVCGKRCKLKSNLKVHMRSHSSAKMFPCELCDRAFNYKSSLQGHLKSKHATDEISSTRVTLPVCPNQKDSATTCTSELHSI</sequence>
<dbReference type="FunFam" id="3.30.160.60:FF:000534">
    <property type="entry name" value="zinc finger protein 674"/>
    <property type="match status" value="1"/>
</dbReference>
<feature type="domain" description="C2H2-type" evidence="7">
    <location>
        <begin position="299"/>
        <end position="326"/>
    </location>
</feature>
<feature type="region of interest" description="Disordered" evidence="6">
    <location>
        <begin position="207"/>
        <end position="226"/>
    </location>
</feature>
<feature type="region of interest" description="Disordered" evidence="6">
    <location>
        <begin position="175"/>
        <end position="201"/>
    </location>
</feature>
<keyword evidence="2" id="KW-0677">Repeat</keyword>
<dbReference type="Proteomes" id="UP001283361">
    <property type="component" value="Unassembled WGS sequence"/>
</dbReference>
<evidence type="ECO:0000259" key="7">
    <source>
        <dbReference type="PROSITE" id="PS50157"/>
    </source>
</evidence>
<evidence type="ECO:0000313" key="8">
    <source>
        <dbReference type="EMBL" id="KAK3708509.1"/>
    </source>
</evidence>
<dbReference type="PROSITE" id="PS50157">
    <property type="entry name" value="ZINC_FINGER_C2H2_2"/>
    <property type="match status" value="7"/>
</dbReference>
<dbReference type="EMBL" id="JAWDGP010007692">
    <property type="protein sequence ID" value="KAK3708509.1"/>
    <property type="molecule type" value="Genomic_DNA"/>
</dbReference>
<dbReference type="PANTHER" id="PTHR24379">
    <property type="entry name" value="KRAB AND ZINC FINGER DOMAIN-CONTAINING"/>
    <property type="match status" value="1"/>
</dbReference>
<protein>
    <recommendedName>
        <fullName evidence="7">C2H2-type domain-containing protein</fullName>
    </recommendedName>
</protein>
<feature type="compositionally biased region" description="Polar residues" evidence="6">
    <location>
        <begin position="210"/>
        <end position="222"/>
    </location>
</feature>
<feature type="domain" description="C2H2-type" evidence="7">
    <location>
        <begin position="327"/>
        <end position="349"/>
    </location>
</feature>
<dbReference type="Gene3D" id="3.30.160.60">
    <property type="entry name" value="Classic Zinc Finger"/>
    <property type="match status" value="7"/>
</dbReference>
<name>A0AAE0XSM8_9GAST</name>
<proteinExistence type="predicted"/>
<keyword evidence="9" id="KW-1185">Reference proteome</keyword>
<evidence type="ECO:0000313" key="9">
    <source>
        <dbReference type="Proteomes" id="UP001283361"/>
    </source>
</evidence>
<evidence type="ECO:0000256" key="6">
    <source>
        <dbReference type="SAM" id="MobiDB-lite"/>
    </source>
</evidence>
<reference evidence="8" key="1">
    <citation type="journal article" date="2023" name="G3 (Bethesda)">
        <title>A reference genome for the long-term kleptoplast-retaining sea slug Elysia crispata morphotype clarki.</title>
        <authorList>
            <person name="Eastman K.E."/>
            <person name="Pendleton A.L."/>
            <person name="Shaikh M.A."/>
            <person name="Suttiyut T."/>
            <person name="Ogas R."/>
            <person name="Tomko P."/>
            <person name="Gavelis G."/>
            <person name="Widhalm J.R."/>
            <person name="Wisecaver J.H."/>
        </authorList>
    </citation>
    <scope>NUCLEOTIDE SEQUENCE</scope>
    <source>
        <strain evidence="8">ECLA1</strain>
    </source>
</reference>
<evidence type="ECO:0000256" key="5">
    <source>
        <dbReference type="PROSITE-ProRule" id="PRU00042"/>
    </source>
</evidence>
<feature type="domain" description="C2H2-type" evidence="7">
    <location>
        <begin position="552"/>
        <end position="580"/>
    </location>
</feature>
<gene>
    <name evidence="8" type="ORF">RRG08_067183</name>
</gene>
<feature type="compositionally biased region" description="Polar residues" evidence="6">
    <location>
        <begin position="177"/>
        <end position="191"/>
    </location>
</feature>
<accession>A0AAE0XSM8</accession>
<keyword evidence="4" id="KW-0862">Zinc</keyword>
<dbReference type="InterPro" id="IPR036236">
    <property type="entry name" value="Znf_C2H2_sf"/>
</dbReference>
<dbReference type="AlphaFoldDB" id="A0AAE0XSM8"/>
<evidence type="ECO:0000256" key="2">
    <source>
        <dbReference type="ARBA" id="ARBA00022737"/>
    </source>
</evidence>
<organism evidence="8 9">
    <name type="scientific">Elysia crispata</name>
    <name type="common">lettuce slug</name>
    <dbReference type="NCBI Taxonomy" id="231223"/>
    <lineage>
        <taxon>Eukaryota</taxon>
        <taxon>Metazoa</taxon>
        <taxon>Spiralia</taxon>
        <taxon>Lophotrochozoa</taxon>
        <taxon>Mollusca</taxon>
        <taxon>Gastropoda</taxon>
        <taxon>Heterobranchia</taxon>
        <taxon>Euthyneura</taxon>
        <taxon>Panpulmonata</taxon>
        <taxon>Sacoglossa</taxon>
        <taxon>Placobranchoidea</taxon>
        <taxon>Plakobranchidae</taxon>
        <taxon>Elysia</taxon>
    </lineage>
</organism>
<evidence type="ECO:0000256" key="4">
    <source>
        <dbReference type="ARBA" id="ARBA00022833"/>
    </source>
</evidence>
<dbReference type="PANTHER" id="PTHR24379:SF121">
    <property type="entry name" value="C2H2-TYPE DOMAIN-CONTAINING PROTEIN"/>
    <property type="match status" value="1"/>
</dbReference>
<feature type="domain" description="C2H2-type" evidence="7">
    <location>
        <begin position="268"/>
        <end position="295"/>
    </location>
</feature>
<evidence type="ECO:0000256" key="1">
    <source>
        <dbReference type="ARBA" id="ARBA00022723"/>
    </source>
</evidence>
<comment type="caution">
    <text evidence="8">The sequence shown here is derived from an EMBL/GenBank/DDBJ whole genome shotgun (WGS) entry which is preliminary data.</text>
</comment>
<dbReference type="Pfam" id="PF00096">
    <property type="entry name" value="zf-C2H2"/>
    <property type="match status" value="4"/>
</dbReference>
<dbReference type="PROSITE" id="PS00028">
    <property type="entry name" value="ZINC_FINGER_C2H2_1"/>
    <property type="match status" value="8"/>
</dbReference>
<feature type="domain" description="C2H2-type" evidence="7">
    <location>
        <begin position="495"/>
        <end position="523"/>
    </location>
</feature>
<feature type="region of interest" description="Disordered" evidence="6">
    <location>
        <begin position="59"/>
        <end position="83"/>
    </location>
</feature>
<dbReference type="InterPro" id="IPR013087">
    <property type="entry name" value="Znf_C2H2_type"/>
</dbReference>
<dbReference type="SUPFAM" id="SSF57667">
    <property type="entry name" value="beta-beta-alpha zinc fingers"/>
    <property type="match status" value="4"/>
</dbReference>
<keyword evidence="3 5" id="KW-0863">Zinc-finger</keyword>